<proteinExistence type="predicted"/>
<keyword evidence="2" id="KW-1185">Reference proteome</keyword>
<name>A0A7Y9GCG0_9ACTN</name>
<evidence type="ECO:0000313" key="2">
    <source>
        <dbReference type="Proteomes" id="UP000591272"/>
    </source>
</evidence>
<dbReference type="Proteomes" id="UP000591272">
    <property type="component" value="Unassembled WGS sequence"/>
</dbReference>
<gene>
    <name evidence="1" type="ORF">BJ999_004274</name>
</gene>
<dbReference type="RefSeq" id="WP_179834936.1">
    <property type="nucleotide sequence ID" value="NZ_BMRD01000019.1"/>
</dbReference>
<reference evidence="1 2" key="1">
    <citation type="submission" date="2020-07" db="EMBL/GenBank/DDBJ databases">
        <title>Sequencing the genomes of 1000 actinobacteria strains.</title>
        <authorList>
            <person name="Klenk H.-P."/>
        </authorList>
    </citation>
    <scope>NUCLEOTIDE SEQUENCE [LARGE SCALE GENOMIC DNA]</scope>
    <source>
        <strain evidence="1 2">DSM 43461</strain>
    </source>
</reference>
<dbReference type="EMBL" id="JACCBT010000001">
    <property type="protein sequence ID" value="NYE13978.1"/>
    <property type="molecule type" value="Genomic_DNA"/>
</dbReference>
<organism evidence="1 2">
    <name type="scientific">Actinomadura citrea</name>
    <dbReference type="NCBI Taxonomy" id="46158"/>
    <lineage>
        <taxon>Bacteria</taxon>
        <taxon>Bacillati</taxon>
        <taxon>Actinomycetota</taxon>
        <taxon>Actinomycetes</taxon>
        <taxon>Streptosporangiales</taxon>
        <taxon>Thermomonosporaceae</taxon>
        <taxon>Actinomadura</taxon>
    </lineage>
</organism>
<comment type="caution">
    <text evidence="1">The sequence shown here is derived from an EMBL/GenBank/DDBJ whole genome shotgun (WGS) entry which is preliminary data.</text>
</comment>
<dbReference type="AlphaFoldDB" id="A0A7Y9GCG0"/>
<protein>
    <submittedName>
        <fullName evidence="1">Uncharacterized protein</fullName>
    </submittedName>
</protein>
<accession>A0A7Y9GCG0</accession>
<evidence type="ECO:0000313" key="1">
    <source>
        <dbReference type="EMBL" id="NYE13978.1"/>
    </source>
</evidence>
<sequence>MNSALLDVRTVQDGPGIGWDLRGFRPSAQAHLGEGGAKTGGARGRCRFLLCAASAERTPKNAPVCG</sequence>